<gene>
    <name evidence="1" type="ORF">M9H77_03274</name>
</gene>
<sequence length="213" mass="24629">MPPPKPPTASPPPSKRNPNATNMNTNNFIPEFNWEQQQYLKAHNEIRQKLGVPPLQWDANLTWYAHSWAIKRREDCNYRNHSQGKYGESSFWMQYKDFNPTEVVQQWYSEQLLYDHQKNLCKCKYEMDGCECGHYLNIIWKTTQRLGCSGYVYCTKQQGILVFCSYDPQGNYKGINPLNPTKLGGGGGTFSQIADSTFTYVRGLKGKMFKMGP</sequence>
<organism evidence="1 2">
    <name type="scientific">Catharanthus roseus</name>
    <name type="common">Madagascar periwinkle</name>
    <name type="synonym">Vinca rosea</name>
    <dbReference type="NCBI Taxonomy" id="4058"/>
    <lineage>
        <taxon>Eukaryota</taxon>
        <taxon>Viridiplantae</taxon>
        <taxon>Streptophyta</taxon>
        <taxon>Embryophyta</taxon>
        <taxon>Tracheophyta</taxon>
        <taxon>Spermatophyta</taxon>
        <taxon>Magnoliopsida</taxon>
        <taxon>eudicotyledons</taxon>
        <taxon>Gunneridae</taxon>
        <taxon>Pentapetalae</taxon>
        <taxon>asterids</taxon>
        <taxon>lamiids</taxon>
        <taxon>Gentianales</taxon>
        <taxon>Apocynaceae</taxon>
        <taxon>Rauvolfioideae</taxon>
        <taxon>Vinceae</taxon>
        <taxon>Catharanthinae</taxon>
        <taxon>Catharanthus</taxon>
    </lineage>
</organism>
<accession>A0ACC0CB98</accession>
<name>A0ACC0CB98_CATRO</name>
<comment type="caution">
    <text evidence="1">The sequence shown here is derived from an EMBL/GenBank/DDBJ whole genome shotgun (WGS) entry which is preliminary data.</text>
</comment>
<evidence type="ECO:0000313" key="2">
    <source>
        <dbReference type="Proteomes" id="UP001060085"/>
    </source>
</evidence>
<proteinExistence type="predicted"/>
<dbReference type="Proteomes" id="UP001060085">
    <property type="component" value="Linkage Group LG01"/>
</dbReference>
<dbReference type="EMBL" id="CM044701">
    <property type="protein sequence ID" value="KAI5682046.1"/>
    <property type="molecule type" value="Genomic_DNA"/>
</dbReference>
<reference evidence="2" key="1">
    <citation type="journal article" date="2023" name="Nat. Plants">
        <title>Single-cell RNA sequencing provides a high-resolution roadmap for understanding the multicellular compartmentation of specialized metabolism.</title>
        <authorList>
            <person name="Sun S."/>
            <person name="Shen X."/>
            <person name="Li Y."/>
            <person name="Li Y."/>
            <person name="Wang S."/>
            <person name="Li R."/>
            <person name="Zhang H."/>
            <person name="Shen G."/>
            <person name="Guo B."/>
            <person name="Wei J."/>
            <person name="Xu J."/>
            <person name="St-Pierre B."/>
            <person name="Chen S."/>
            <person name="Sun C."/>
        </authorList>
    </citation>
    <scope>NUCLEOTIDE SEQUENCE [LARGE SCALE GENOMIC DNA]</scope>
</reference>
<keyword evidence="2" id="KW-1185">Reference proteome</keyword>
<evidence type="ECO:0000313" key="1">
    <source>
        <dbReference type="EMBL" id="KAI5682046.1"/>
    </source>
</evidence>
<protein>
    <submittedName>
        <fullName evidence="1">Uncharacterized protein</fullName>
    </submittedName>
</protein>